<keyword evidence="2" id="KW-1185">Reference proteome</keyword>
<proteinExistence type="predicted"/>
<protein>
    <submittedName>
        <fullName evidence="1">Uncharacterized protein</fullName>
    </submittedName>
</protein>
<dbReference type="Proteomes" id="UP000799118">
    <property type="component" value="Unassembled WGS sequence"/>
</dbReference>
<dbReference type="AlphaFoldDB" id="A0A6A4H231"/>
<sequence length="74" mass="8338">MQSLERWISHLPKRNITLPCLFVLQLFQPGRLTLLHPSLRCPFTTIFADDVPPPWDLVSLLVPMVNGIACLTVG</sequence>
<dbReference type="EMBL" id="ML769604">
    <property type="protein sequence ID" value="KAE9392111.1"/>
    <property type="molecule type" value="Genomic_DNA"/>
</dbReference>
<evidence type="ECO:0000313" key="1">
    <source>
        <dbReference type="EMBL" id="KAE9392111.1"/>
    </source>
</evidence>
<evidence type="ECO:0000313" key="2">
    <source>
        <dbReference type="Proteomes" id="UP000799118"/>
    </source>
</evidence>
<accession>A0A6A4H231</accession>
<gene>
    <name evidence="1" type="ORF">BT96DRAFT_286887</name>
</gene>
<reference evidence="1" key="1">
    <citation type="journal article" date="2019" name="Environ. Microbiol.">
        <title>Fungal ecological strategies reflected in gene transcription - a case study of two litter decomposers.</title>
        <authorList>
            <person name="Barbi F."/>
            <person name="Kohler A."/>
            <person name="Barry K."/>
            <person name="Baskaran P."/>
            <person name="Daum C."/>
            <person name="Fauchery L."/>
            <person name="Ihrmark K."/>
            <person name="Kuo A."/>
            <person name="LaButti K."/>
            <person name="Lipzen A."/>
            <person name="Morin E."/>
            <person name="Grigoriev I.V."/>
            <person name="Henrissat B."/>
            <person name="Lindahl B."/>
            <person name="Martin F."/>
        </authorList>
    </citation>
    <scope>NUCLEOTIDE SEQUENCE</scope>
    <source>
        <strain evidence="1">JB14</strain>
    </source>
</reference>
<name>A0A6A4H231_9AGAR</name>
<organism evidence="1 2">
    <name type="scientific">Gymnopus androsaceus JB14</name>
    <dbReference type="NCBI Taxonomy" id="1447944"/>
    <lineage>
        <taxon>Eukaryota</taxon>
        <taxon>Fungi</taxon>
        <taxon>Dikarya</taxon>
        <taxon>Basidiomycota</taxon>
        <taxon>Agaricomycotina</taxon>
        <taxon>Agaricomycetes</taxon>
        <taxon>Agaricomycetidae</taxon>
        <taxon>Agaricales</taxon>
        <taxon>Marasmiineae</taxon>
        <taxon>Omphalotaceae</taxon>
        <taxon>Gymnopus</taxon>
    </lineage>
</organism>